<dbReference type="InterPro" id="IPR050951">
    <property type="entry name" value="Retrovirus_Pol_polyprotein"/>
</dbReference>
<accession>A0AAD7SJ11</accession>
<evidence type="ECO:0000313" key="2">
    <source>
        <dbReference type="Proteomes" id="UP001221898"/>
    </source>
</evidence>
<protein>
    <recommendedName>
        <fullName evidence="3">Peptidase A2 domain-containing protein</fullName>
    </recommendedName>
</protein>
<dbReference type="SUPFAM" id="SSF50630">
    <property type="entry name" value="Acid proteases"/>
    <property type="match status" value="1"/>
</dbReference>
<sequence>MELDTGSAVSIIPATTYEKHFKNKKLRKTDVVLRTYSREKLSPKGMLQVHVKYGEKTQELPLYVVNGNGPPLLGRDWLTHMKLNWSEIKLLRTTKTTETETHKRLEQLLKKHEAVFQDQMGTPVSSMVQCQAASGLYLSCAVRHRSEKIPPTIQLWQIRRPRGTAHGGYCEHVACIAYRPSDRELRSSTGGRQRQRDTDLWHGWQFTWNFVMAKVAKPLLGADFLCTNGLLVDVKNHRLVDAEDFGSFPCTLSGLPTMTLSCVLMASGEFSHLLGKFPDLTRPTFSNLDAANLRMAEFGFVRHDAHWSLLQPPHDGPFHVLEPGDKTFVVDIGGKPDHVSVDRLKPAHHDCAHPRRGHPPTAKQDFPLGAWRSHLLLPRLPGTGSVVRSGP</sequence>
<dbReference type="PANTHER" id="PTHR37984:SF14">
    <property type="entry name" value="RIBONUCLEASE H"/>
    <property type="match status" value="1"/>
</dbReference>
<evidence type="ECO:0000313" key="1">
    <source>
        <dbReference type="EMBL" id="KAJ8403255.1"/>
    </source>
</evidence>
<dbReference type="InterPro" id="IPR021109">
    <property type="entry name" value="Peptidase_aspartic_dom_sf"/>
</dbReference>
<dbReference type="EMBL" id="JAINUG010000059">
    <property type="protein sequence ID" value="KAJ8403255.1"/>
    <property type="molecule type" value="Genomic_DNA"/>
</dbReference>
<organism evidence="1 2">
    <name type="scientific">Aldrovandia affinis</name>
    <dbReference type="NCBI Taxonomy" id="143900"/>
    <lineage>
        <taxon>Eukaryota</taxon>
        <taxon>Metazoa</taxon>
        <taxon>Chordata</taxon>
        <taxon>Craniata</taxon>
        <taxon>Vertebrata</taxon>
        <taxon>Euteleostomi</taxon>
        <taxon>Actinopterygii</taxon>
        <taxon>Neopterygii</taxon>
        <taxon>Teleostei</taxon>
        <taxon>Notacanthiformes</taxon>
        <taxon>Halosauridae</taxon>
        <taxon>Aldrovandia</taxon>
    </lineage>
</organism>
<comment type="caution">
    <text evidence="1">The sequence shown here is derived from an EMBL/GenBank/DDBJ whole genome shotgun (WGS) entry which is preliminary data.</text>
</comment>
<dbReference type="Proteomes" id="UP001221898">
    <property type="component" value="Unassembled WGS sequence"/>
</dbReference>
<dbReference type="AlphaFoldDB" id="A0AAD7SJ11"/>
<reference evidence="1" key="1">
    <citation type="journal article" date="2023" name="Science">
        <title>Genome structures resolve the early diversification of teleost fishes.</title>
        <authorList>
            <person name="Parey E."/>
            <person name="Louis A."/>
            <person name="Montfort J."/>
            <person name="Bouchez O."/>
            <person name="Roques C."/>
            <person name="Iampietro C."/>
            <person name="Lluch J."/>
            <person name="Castinel A."/>
            <person name="Donnadieu C."/>
            <person name="Desvignes T."/>
            <person name="Floi Bucao C."/>
            <person name="Jouanno E."/>
            <person name="Wen M."/>
            <person name="Mejri S."/>
            <person name="Dirks R."/>
            <person name="Jansen H."/>
            <person name="Henkel C."/>
            <person name="Chen W.J."/>
            <person name="Zahm M."/>
            <person name="Cabau C."/>
            <person name="Klopp C."/>
            <person name="Thompson A.W."/>
            <person name="Robinson-Rechavi M."/>
            <person name="Braasch I."/>
            <person name="Lecointre G."/>
            <person name="Bobe J."/>
            <person name="Postlethwait J.H."/>
            <person name="Berthelot C."/>
            <person name="Roest Crollius H."/>
            <person name="Guiguen Y."/>
        </authorList>
    </citation>
    <scope>NUCLEOTIDE SEQUENCE</scope>
    <source>
        <strain evidence="1">NC1722</strain>
    </source>
</reference>
<evidence type="ECO:0008006" key="3">
    <source>
        <dbReference type="Google" id="ProtNLM"/>
    </source>
</evidence>
<keyword evidence="2" id="KW-1185">Reference proteome</keyword>
<proteinExistence type="predicted"/>
<dbReference type="PANTHER" id="PTHR37984">
    <property type="entry name" value="PROTEIN CBG26694"/>
    <property type="match status" value="1"/>
</dbReference>
<name>A0AAD7SJ11_9TELE</name>
<dbReference type="Gene3D" id="2.40.70.10">
    <property type="entry name" value="Acid Proteases"/>
    <property type="match status" value="1"/>
</dbReference>
<gene>
    <name evidence="1" type="ORF">AAFF_G00354720</name>
</gene>